<protein>
    <recommendedName>
        <fullName evidence="6">CCHC-type domain-containing protein</fullName>
    </recommendedName>
</protein>
<evidence type="ECO:0000259" key="3">
    <source>
        <dbReference type="Pfam" id="PF14392"/>
    </source>
</evidence>
<gene>
    <name evidence="4" type="ORF">COLO4_20258</name>
</gene>
<evidence type="ECO:0000256" key="1">
    <source>
        <dbReference type="SAM" id="MobiDB-lite"/>
    </source>
</evidence>
<evidence type="ECO:0008006" key="6">
    <source>
        <dbReference type="Google" id="ProtNLM"/>
    </source>
</evidence>
<dbReference type="PANTHER" id="PTHR31286">
    <property type="entry name" value="GLYCINE-RICH CELL WALL STRUCTURAL PROTEIN 1.8-LIKE"/>
    <property type="match status" value="1"/>
</dbReference>
<sequence>MKNERSLKRKRFERLFYPFARPFKITGVNSVFSKPPPLHHFKQLDKMNPNQPPPDQPSNQPPNQPPNQPGIHLLRECSWTDSGSSSMESGDSADSHAMRINPDPIPDIRSRQSHRFSYSTEQLQQARNEGAGCLIGFLQDVRRFSTEFVQSQINRAWELRGVETVLGRDEDRFLIHFTLEIDRRVGILGNPWNIQGAVFVLQPWVANIPLSEVRLLRMECWLQLWGLPFEYQQPFIAADMARSAGEVIGVDWVNKKPRNIRFVRVKVSVDLNSPLMPGSIVNRDDGTSQWVQFRYERINKLCMSCGMVGHNHRYCTMPYEEAERRINTTISRISQRYNLPINREDHHPHFTNRMRAFLTRVSRRTTRIVYRPAGSHSRNRQAPLQQPQVNSQTVTQTDGEQTAPTVNEHDVIGGSTWQQRDVHQSLVQPNDVPTGEQNEEEPEGTPILNLEEEAEMERQTEQEEHTMGNWRINIEDFIPTEPSVENIFNTELDQQIANLQAELGFLEERQIRQPVPLQIVPPEADELYPNVEYPMEPIEDPMQEFDNITARVERIY</sequence>
<dbReference type="InterPro" id="IPR040256">
    <property type="entry name" value="At4g02000-like"/>
</dbReference>
<reference evidence="5" key="1">
    <citation type="submission" date="2013-09" db="EMBL/GenBank/DDBJ databases">
        <title>Corchorus olitorius genome sequencing.</title>
        <authorList>
            <person name="Alam M."/>
            <person name="Haque M.S."/>
            <person name="Islam M.S."/>
            <person name="Emdad E.M."/>
            <person name="Islam M.M."/>
            <person name="Ahmed B."/>
            <person name="Halim A."/>
            <person name="Hossen Q.M.M."/>
            <person name="Hossain M.Z."/>
            <person name="Ahmed R."/>
            <person name="Khan M.M."/>
            <person name="Islam R."/>
            <person name="Rashid M.M."/>
            <person name="Khan S.A."/>
            <person name="Rahman M.S."/>
            <person name="Alam M."/>
            <person name="Yahiya A.S."/>
            <person name="Khan M.S."/>
            <person name="Azam M.S."/>
            <person name="Haque T."/>
            <person name="Lashkar M.Z.H."/>
            <person name="Akhand A.I."/>
            <person name="Morshed G."/>
            <person name="Roy S."/>
            <person name="Uddin K.S."/>
            <person name="Rabeya T."/>
            <person name="Hossain A.S."/>
            <person name="Chowdhury A."/>
            <person name="Snigdha A.R."/>
            <person name="Mortoza M.S."/>
            <person name="Matin S.A."/>
            <person name="Hoque S.M.E."/>
            <person name="Islam M.K."/>
            <person name="Roy D.K."/>
            <person name="Haider R."/>
            <person name="Moosa M.M."/>
            <person name="Elias S.M."/>
            <person name="Hasan A.M."/>
            <person name="Jahan S."/>
            <person name="Shafiuddin M."/>
            <person name="Mahmood N."/>
            <person name="Shommy N.S."/>
        </authorList>
    </citation>
    <scope>NUCLEOTIDE SEQUENCE [LARGE SCALE GENOMIC DNA]</scope>
    <source>
        <strain evidence="5">cv. O-4</strain>
    </source>
</reference>
<feature type="region of interest" description="Disordered" evidence="1">
    <location>
        <begin position="371"/>
        <end position="407"/>
    </location>
</feature>
<dbReference type="PANTHER" id="PTHR31286:SF167">
    <property type="entry name" value="OS09G0268800 PROTEIN"/>
    <property type="match status" value="1"/>
</dbReference>
<feature type="domain" description="DUF4283" evidence="2">
    <location>
        <begin position="145"/>
        <end position="208"/>
    </location>
</feature>
<dbReference type="OrthoDB" id="1690666at2759"/>
<comment type="caution">
    <text evidence="4">The sequence shown here is derived from an EMBL/GenBank/DDBJ whole genome shotgun (WGS) entry which is preliminary data.</text>
</comment>
<feature type="region of interest" description="Disordered" evidence="1">
    <location>
        <begin position="34"/>
        <end position="110"/>
    </location>
</feature>
<evidence type="ECO:0000313" key="4">
    <source>
        <dbReference type="EMBL" id="OMO88436.1"/>
    </source>
</evidence>
<dbReference type="Pfam" id="PF14392">
    <property type="entry name" value="zf-CCHC_4"/>
    <property type="match status" value="1"/>
</dbReference>
<feature type="domain" description="Zinc knuckle CX2CX4HX4C" evidence="3">
    <location>
        <begin position="269"/>
        <end position="316"/>
    </location>
</feature>
<dbReference type="AlphaFoldDB" id="A0A1R3J0X3"/>
<dbReference type="Pfam" id="PF14111">
    <property type="entry name" value="DUF4283"/>
    <property type="match status" value="1"/>
</dbReference>
<feature type="compositionally biased region" description="Pro residues" evidence="1">
    <location>
        <begin position="50"/>
        <end position="68"/>
    </location>
</feature>
<feature type="compositionally biased region" description="Polar residues" evidence="1">
    <location>
        <begin position="380"/>
        <end position="405"/>
    </location>
</feature>
<dbReference type="Proteomes" id="UP000187203">
    <property type="component" value="Unassembled WGS sequence"/>
</dbReference>
<proteinExistence type="predicted"/>
<name>A0A1R3J0X3_9ROSI</name>
<dbReference type="STRING" id="93759.A0A1R3J0X3"/>
<feature type="compositionally biased region" description="Low complexity" evidence="1">
    <location>
        <begin position="79"/>
        <end position="92"/>
    </location>
</feature>
<organism evidence="4 5">
    <name type="scientific">Corchorus olitorius</name>
    <dbReference type="NCBI Taxonomy" id="93759"/>
    <lineage>
        <taxon>Eukaryota</taxon>
        <taxon>Viridiplantae</taxon>
        <taxon>Streptophyta</taxon>
        <taxon>Embryophyta</taxon>
        <taxon>Tracheophyta</taxon>
        <taxon>Spermatophyta</taxon>
        <taxon>Magnoliopsida</taxon>
        <taxon>eudicotyledons</taxon>
        <taxon>Gunneridae</taxon>
        <taxon>Pentapetalae</taxon>
        <taxon>rosids</taxon>
        <taxon>malvids</taxon>
        <taxon>Malvales</taxon>
        <taxon>Malvaceae</taxon>
        <taxon>Grewioideae</taxon>
        <taxon>Apeibeae</taxon>
        <taxon>Corchorus</taxon>
    </lineage>
</organism>
<keyword evidence="5" id="KW-1185">Reference proteome</keyword>
<evidence type="ECO:0000259" key="2">
    <source>
        <dbReference type="Pfam" id="PF14111"/>
    </source>
</evidence>
<dbReference type="InterPro" id="IPR025836">
    <property type="entry name" value="Zn_knuckle_CX2CX4HX4C"/>
</dbReference>
<dbReference type="EMBL" id="AWUE01017081">
    <property type="protein sequence ID" value="OMO88436.1"/>
    <property type="molecule type" value="Genomic_DNA"/>
</dbReference>
<dbReference type="InterPro" id="IPR025558">
    <property type="entry name" value="DUF4283"/>
</dbReference>
<evidence type="ECO:0000313" key="5">
    <source>
        <dbReference type="Proteomes" id="UP000187203"/>
    </source>
</evidence>
<accession>A0A1R3J0X3</accession>